<sequence>MEEFQQDIHRIRELLATKREGMSITDISTRLDINRNTVAKYMEILQIQGAVDGRKRGTSKVFYLTERIPALSLKKVCSHPYFVVDMDGMINDANHEFCTLAGITADQLIRQSSEMVPLNLPDGTTLQNLFRTALKGSEQRARAQIRQGDRIVPVTLVMIPVVFQDGRPGVSVIADPENQNYELPKRSHPPDDLLALIDDEMEYVVRRTAEGITLYVNETYCRAVGKSREELVGRPFKPLVSPEDNVRIQEHLASLSVKYPVGTIEYKAVMANGELRHQRWQDRALFNSRGELDTISSFGIDITEQAITAQKLKKAHETLEESIVQRTEELRGINRQLYAEIAERERIEEQLLLAQFAMDKATDMVFWIGQNGRIRYANDGAATDLLYEKSGLIENFFGDIVGGYSPEEWDRLWQELKSGGQVSRETHLVKKDGGRVPADVRLTYFEYRGREFVYCSSRNLSERIRMDQALKEANKKLNVYSSIARHDIQNKITVLLAYLGRTKKAVTDPRLLDYLGHQEQAAKAIRTEINLTRDFKDMGIDPPEWQDVSTLISAVAGKYAETPARIWIDLPRVEIYADSKLEHVLDRLLERSLENEDQNLEIRVSYRVSEGKLLIIFENNGPGYRPEEKEGIFELKSEGSGSRELFIAREILSLTGITLAENGEFGKGARFEVKVPETYYRFVPGTA</sequence>
<accession>L0HJN4</accession>
<dbReference type="InterPro" id="IPR000014">
    <property type="entry name" value="PAS"/>
</dbReference>
<dbReference type="STRING" id="593750.Metfor_2269"/>
<dbReference type="NCBIfam" id="TIGR00229">
    <property type="entry name" value="sensory_box"/>
    <property type="match status" value="2"/>
</dbReference>
<dbReference type="eggNOG" id="arCOG03931">
    <property type="taxonomic scope" value="Archaea"/>
</dbReference>
<evidence type="ECO:0000256" key="3">
    <source>
        <dbReference type="ARBA" id="ARBA00022553"/>
    </source>
</evidence>
<dbReference type="Pfam" id="PF00989">
    <property type="entry name" value="PAS"/>
    <property type="match status" value="1"/>
</dbReference>
<evidence type="ECO:0000259" key="6">
    <source>
        <dbReference type="PROSITE" id="PS50112"/>
    </source>
</evidence>
<keyword evidence="9" id="KW-1185">Reference proteome</keyword>
<dbReference type="InterPro" id="IPR011991">
    <property type="entry name" value="ArsR-like_HTH"/>
</dbReference>
<dbReference type="InterPro" id="IPR013767">
    <property type="entry name" value="PAS_fold"/>
</dbReference>
<keyword evidence="4" id="KW-0808">Transferase</keyword>
<dbReference type="Pfam" id="PF13426">
    <property type="entry name" value="PAS_9"/>
    <property type="match status" value="1"/>
</dbReference>
<dbReference type="InterPro" id="IPR036390">
    <property type="entry name" value="WH_DNA-bd_sf"/>
</dbReference>
<dbReference type="InterPro" id="IPR035965">
    <property type="entry name" value="PAS-like_dom_sf"/>
</dbReference>
<dbReference type="CDD" id="cd00090">
    <property type="entry name" value="HTH_ARSR"/>
    <property type="match status" value="1"/>
</dbReference>
<evidence type="ECO:0000313" key="9">
    <source>
        <dbReference type="Proteomes" id="UP000010824"/>
    </source>
</evidence>
<keyword evidence="3" id="KW-0597">Phosphoprotein</keyword>
<keyword evidence="5" id="KW-0418">Kinase</keyword>
<dbReference type="RefSeq" id="WP_015286237.1">
    <property type="nucleotide sequence ID" value="NC_019943.1"/>
</dbReference>
<dbReference type="HOGENOM" id="CLU_000445_114_58_2"/>
<feature type="domain" description="PAS" evidence="6">
    <location>
        <begin position="80"/>
        <end position="137"/>
    </location>
</feature>
<dbReference type="EC" id="2.7.13.3" evidence="2"/>
<dbReference type="SMART" id="SM00091">
    <property type="entry name" value="PAS"/>
    <property type="match status" value="3"/>
</dbReference>
<dbReference type="eggNOG" id="arCOG06193">
    <property type="taxonomic scope" value="Archaea"/>
</dbReference>
<dbReference type="InterPro" id="IPR013656">
    <property type="entry name" value="PAS_4"/>
</dbReference>
<evidence type="ECO:0000256" key="4">
    <source>
        <dbReference type="ARBA" id="ARBA00022679"/>
    </source>
</evidence>
<evidence type="ECO:0000256" key="2">
    <source>
        <dbReference type="ARBA" id="ARBA00012438"/>
    </source>
</evidence>
<dbReference type="Gene3D" id="1.10.10.10">
    <property type="entry name" value="Winged helix-like DNA-binding domain superfamily/Winged helix DNA-binding domain"/>
    <property type="match status" value="1"/>
</dbReference>
<dbReference type="PANTHER" id="PTHR43304">
    <property type="entry name" value="PHYTOCHROME-LIKE PROTEIN CPH1"/>
    <property type="match status" value="1"/>
</dbReference>
<dbReference type="GO" id="GO:0006355">
    <property type="term" value="P:regulation of DNA-templated transcription"/>
    <property type="evidence" value="ECO:0007669"/>
    <property type="project" value="InterPro"/>
</dbReference>
<dbReference type="KEGG" id="mfo:Metfor_2269"/>
<dbReference type="Proteomes" id="UP000010824">
    <property type="component" value="Chromosome"/>
</dbReference>
<dbReference type="InterPro" id="IPR000700">
    <property type="entry name" value="PAS-assoc_C"/>
</dbReference>
<dbReference type="Gene3D" id="3.30.565.10">
    <property type="entry name" value="Histidine kinase-like ATPase, C-terminal domain"/>
    <property type="match status" value="1"/>
</dbReference>
<dbReference type="InterPro" id="IPR003594">
    <property type="entry name" value="HATPase_dom"/>
</dbReference>
<dbReference type="AlphaFoldDB" id="L0HJN4"/>
<evidence type="ECO:0000313" key="8">
    <source>
        <dbReference type="EMBL" id="AGB03274.1"/>
    </source>
</evidence>
<proteinExistence type="predicted"/>
<dbReference type="PANTHER" id="PTHR43304:SF1">
    <property type="entry name" value="PAC DOMAIN-CONTAINING PROTEIN"/>
    <property type="match status" value="1"/>
</dbReference>
<evidence type="ECO:0000256" key="1">
    <source>
        <dbReference type="ARBA" id="ARBA00000085"/>
    </source>
</evidence>
<dbReference type="EMBL" id="CP003167">
    <property type="protein sequence ID" value="AGB03274.1"/>
    <property type="molecule type" value="Genomic_DNA"/>
</dbReference>
<feature type="domain" description="PAC" evidence="7">
    <location>
        <begin position="262"/>
        <end position="314"/>
    </location>
</feature>
<protein>
    <recommendedName>
        <fullName evidence="2">histidine kinase</fullName>
        <ecNumber evidence="2">2.7.13.3</ecNumber>
    </recommendedName>
</protein>
<dbReference type="eggNOG" id="arCOG02350">
    <property type="taxonomic scope" value="Archaea"/>
</dbReference>
<dbReference type="GO" id="GO:0004673">
    <property type="term" value="F:protein histidine kinase activity"/>
    <property type="evidence" value="ECO:0007669"/>
    <property type="project" value="UniProtKB-EC"/>
</dbReference>
<dbReference type="Gene3D" id="3.30.450.20">
    <property type="entry name" value="PAS domain"/>
    <property type="match status" value="3"/>
</dbReference>
<dbReference type="SUPFAM" id="SSF55785">
    <property type="entry name" value="PYP-like sensor domain (PAS domain)"/>
    <property type="match status" value="3"/>
</dbReference>
<dbReference type="PROSITE" id="PS50113">
    <property type="entry name" value="PAC"/>
    <property type="match status" value="1"/>
</dbReference>
<gene>
    <name evidence="8" type="ordered locus">Metfor_2269</name>
</gene>
<evidence type="ECO:0000256" key="5">
    <source>
        <dbReference type="ARBA" id="ARBA00022777"/>
    </source>
</evidence>
<dbReference type="CDD" id="cd00130">
    <property type="entry name" value="PAS"/>
    <property type="match status" value="2"/>
</dbReference>
<dbReference type="Pfam" id="PF08448">
    <property type="entry name" value="PAS_4"/>
    <property type="match status" value="1"/>
</dbReference>
<dbReference type="SUPFAM" id="SSF55874">
    <property type="entry name" value="ATPase domain of HSP90 chaperone/DNA topoisomerase II/histidine kinase"/>
    <property type="match status" value="1"/>
</dbReference>
<feature type="domain" description="PAS" evidence="6">
    <location>
        <begin position="189"/>
        <end position="252"/>
    </location>
</feature>
<reference evidence="8 9" key="2">
    <citation type="journal article" date="2014" name="Genome Announc.">
        <title>Complete Genome Sequence of Methanoregula formicica SMSPT, a Mesophilic Hydrogenotrophic Methanogen Isolated from a Methanogenic Upflow Anaerobic Sludge Blanket Reactor.</title>
        <authorList>
            <person name="Yamamoto K."/>
            <person name="Tamaki H."/>
            <person name="Cadillo-Quiroz H."/>
            <person name="Imachi H."/>
            <person name="Kyrpides N."/>
            <person name="Woyke T."/>
            <person name="Goodwin L."/>
            <person name="Zinder S.H."/>
            <person name="Kamagata Y."/>
            <person name="Liu W.T."/>
        </authorList>
    </citation>
    <scope>NUCLEOTIDE SEQUENCE [LARGE SCALE GENOMIC DNA]</scope>
    <source>
        <strain evidence="9">DSM 22288 / NBRC 105244 / SMSP</strain>
    </source>
</reference>
<evidence type="ECO:0000259" key="7">
    <source>
        <dbReference type="PROSITE" id="PS50113"/>
    </source>
</evidence>
<dbReference type="SUPFAM" id="SSF46785">
    <property type="entry name" value="Winged helix' DNA-binding domain"/>
    <property type="match status" value="1"/>
</dbReference>
<dbReference type="InterPro" id="IPR036890">
    <property type="entry name" value="HATPase_C_sf"/>
</dbReference>
<dbReference type="PROSITE" id="PS50112">
    <property type="entry name" value="PAS"/>
    <property type="match status" value="2"/>
</dbReference>
<dbReference type="GeneID" id="14309661"/>
<reference evidence="9" key="1">
    <citation type="submission" date="2011-12" db="EMBL/GenBank/DDBJ databases">
        <title>Complete sequence of Methanoregula formicicum SMSP.</title>
        <authorList>
            <person name="Lucas S."/>
            <person name="Han J."/>
            <person name="Lapidus A."/>
            <person name="Cheng J.-F."/>
            <person name="Goodwin L."/>
            <person name="Pitluck S."/>
            <person name="Peters L."/>
            <person name="Ovchinnikova G."/>
            <person name="Teshima H."/>
            <person name="Detter J.C."/>
            <person name="Han C."/>
            <person name="Tapia R."/>
            <person name="Land M."/>
            <person name="Hauser L."/>
            <person name="Kyrpides N."/>
            <person name="Ivanova N."/>
            <person name="Pagani I."/>
            <person name="Imachi H."/>
            <person name="Tamaki H."/>
            <person name="Sekiguchi Y."/>
            <person name="Kamagata Y."/>
            <person name="Cadillo-Quiroz H."/>
            <person name="Zinder S."/>
            <person name="Liu W.-T."/>
            <person name="Woyke T."/>
        </authorList>
    </citation>
    <scope>NUCLEOTIDE SEQUENCE [LARGE SCALE GENOMIC DNA]</scope>
    <source>
        <strain evidence="9">DSM 22288 / NBRC 105244 / SMSP</strain>
    </source>
</reference>
<dbReference type="OrthoDB" id="116341at2157"/>
<dbReference type="CDD" id="cd00075">
    <property type="entry name" value="HATPase"/>
    <property type="match status" value="1"/>
</dbReference>
<dbReference type="InParanoid" id="L0HJN4"/>
<dbReference type="InterPro" id="IPR036388">
    <property type="entry name" value="WH-like_DNA-bd_sf"/>
</dbReference>
<comment type="catalytic activity">
    <reaction evidence="1">
        <text>ATP + protein L-histidine = ADP + protein N-phospho-L-histidine.</text>
        <dbReference type="EC" id="2.7.13.3"/>
    </reaction>
</comment>
<dbReference type="SMART" id="SM00086">
    <property type="entry name" value="PAC"/>
    <property type="match status" value="2"/>
</dbReference>
<dbReference type="InterPro" id="IPR001610">
    <property type="entry name" value="PAC"/>
</dbReference>
<name>L0HJN4_METFS</name>
<organism evidence="8 9">
    <name type="scientific">Methanoregula formicica (strain DSM 22288 / NBRC 105244 / SMSP)</name>
    <dbReference type="NCBI Taxonomy" id="593750"/>
    <lineage>
        <taxon>Archaea</taxon>
        <taxon>Methanobacteriati</taxon>
        <taxon>Methanobacteriota</taxon>
        <taxon>Stenosarchaea group</taxon>
        <taxon>Methanomicrobia</taxon>
        <taxon>Methanomicrobiales</taxon>
        <taxon>Methanoregulaceae</taxon>
        <taxon>Methanoregula</taxon>
    </lineage>
</organism>
<dbReference type="Pfam" id="PF02518">
    <property type="entry name" value="HATPase_c"/>
    <property type="match status" value="1"/>
</dbReference>
<dbReference type="InterPro" id="IPR052162">
    <property type="entry name" value="Sensor_kinase/Photoreceptor"/>
</dbReference>